<dbReference type="InterPro" id="IPR006571">
    <property type="entry name" value="TLDc_dom"/>
</dbReference>
<dbReference type="OMA" id="GNERIFM"/>
<feature type="domain" description="TLDc" evidence="1">
    <location>
        <begin position="293"/>
        <end position="478"/>
    </location>
</feature>
<dbReference type="AlphaFoldDB" id="A0A7N0R9P9"/>
<dbReference type="PANTHER" id="PTHR23354:SF104">
    <property type="entry name" value="TLD-DOMAIN CONTAINING NUCLEOLAR PROTEIN"/>
    <property type="match status" value="1"/>
</dbReference>
<evidence type="ECO:0000313" key="2">
    <source>
        <dbReference type="EnsemblPlants" id="Kaladp0003s0068.1.v1.1"/>
    </source>
</evidence>
<protein>
    <recommendedName>
        <fullName evidence="1">TLDc domain-containing protein</fullName>
    </recommendedName>
</protein>
<name>A0A7N0R9P9_KALFE</name>
<dbReference type="SMART" id="SM00584">
    <property type="entry name" value="TLDc"/>
    <property type="match status" value="1"/>
</dbReference>
<dbReference type="Gramene" id="Kaladp0003s0068.1.v1.1">
    <property type="protein sequence ID" value="Kaladp0003s0068.1.v1.1"/>
    <property type="gene ID" value="Kaladp0003s0068.v1.1"/>
</dbReference>
<accession>A0A7N0R9P9</accession>
<proteinExistence type="predicted"/>
<sequence length="534" mass="58431">MGASSSAGQPPSEQQAAEALAASTGALPLLQKAFSSLADPQTNLISVVSLQEVFNLGSENLASAENPLADRLSKVLDYLGRAVVDVFFMVEKGGISWTEFVKGYTKCCGRISSSVALGNLLKVFALSSEKAGFPVALGFECDEEDQEITMSGALSVNDMTVLLWMCWLMSFYSFDLEAWKIRASGDLPDVDHLVLSAVESCAENASSVNTWESDLSGLDVQLPAVKLKSWFTTTVPQIASCFSKFVHSGLQNSIRSKDKAEPSSASEVDGTSNGASGTLLTHGRAWAFSLSMRSTISEDFLKACFPIPGNGSDDILLYRSSYHGKGMNRFWSNVEGYNGPVLILISACSEDTNDRRWIIGVQTQQGFENHDSFYGSSGCLYAVSPVFHAFAASGKEKNFIYSHLHLSGKAYEPKPKPVGIGFGGSIGNERIFMDEDFAKIIIRHHAVDKTYQHGSLIPNQGFLPVEAAVFSVEVWGLGGRSIKAQQDSHKKREELFTEQRRKVDLKTFSNWEDSPEKMMMDMMSNPNAVRREDR</sequence>
<dbReference type="Pfam" id="PF07534">
    <property type="entry name" value="TLD"/>
    <property type="match status" value="1"/>
</dbReference>
<reference evidence="2" key="1">
    <citation type="submission" date="2021-01" db="UniProtKB">
        <authorList>
            <consortium name="EnsemblPlants"/>
        </authorList>
    </citation>
    <scope>IDENTIFICATION</scope>
</reference>
<dbReference type="EnsemblPlants" id="Kaladp0003s0068.1.v1.1">
    <property type="protein sequence ID" value="Kaladp0003s0068.1.v1.1"/>
    <property type="gene ID" value="Kaladp0003s0068.v1.1"/>
</dbReference>
<keyword evidence="3" id="KW-1185">Reference proteome</keyword>
<evidence type="ECO:0000313" key="3">
    <source>
        <dbReference type="Proteomes" id="UP000594263"/>
    </source>
</evidence>
<dbReference type="Proteomes" id="UP000594263">
    <property type="component" value="Unplaced"/>
</dbReference>
<dbReference type="PANTHER" id="PTHR23354">
    <property type="entry name" value="NUCLEOLAR PROTEIN 7/ESTROGEN RECEPTOR COACTIVATOR-RELATED"/>
    <property type="match status" value="1"/>
</dbReference>
<evidence type="ECO:0000259" key="1">
    <source>
        <dbReference type="SMART" id="SM00584"/>
    </source>
</evidence>
<organism evidence="2 3">
    <name type="scientific">Kalanchoe fedtschenkoi</name>
    <name type="common">Lavender scallops</name>
    <name type="synonym">South American air plant</name>
    <dbReference type="NCBI Taxonomy" id="63787"/>
    <lineage>
        <taxon>Eukaryota</taxon>
        <taxon>Viridiplantae</taxon>
        <taxon>Streptophyta</taxon>
        <taxon>Embryophyta</taxon>
        <taxon>Tracheophyta</taxon>
        <taxon>Spermatophyta</taxon>
        <taxon>Magnoliopsida</taxon>
        <taxon>eudicotyledons</taxon>
        <taxon>Gunneridae</taxon>
        <taxon>Pentapetalae</taxon>
        <taxon>Saxifragales</taxon>
        <taxon>Crassulaceae</taxon>
        <taxon>Kalanchoe</taxon>
    </lineage>
</organism>